<dbReference type="GO" id="GO:0050906">
    <property type="term" value="P:detection of stimulus involved in sensory perception"/>
    <property type="evidence" value="ECO:0007669"/>
    <property type="project" value="UniProtKB-ARBA"/>
</dbReference>
<sequence>MYIFKLLLIGSLFLNGTICEKQQVCLQTLHHLPIVVIKDSPEQFKNFGNWKHDAYWINLDHTNLTDVLQKWSKKEFFNARAKFLIFTDDPVNEDLFDVLAKFYIINVVIVGASKEIYTYFPYKYENIAKPDTTPVRLAHCHFSEKLPKFWRNTTVKLLTKCISPYVKCFEKIAGLEMDIIRLLQQMLQFDIDHVIDRKPNFGLSKENGTYSSSFRLLDDRLVDMAIGSFRSIGSSQYKDFDFTTNHMEDKLVWVVPKALPMLHWKRITRTFQKDLWLILLISTIIMAKIFQKISNITNEKLKDFRKSPFFSTFRLLVGGHLKQTPNNVKMRMAFIFWLFFCIIFNITFNSNLVNVFFGNFHMFQIDSFNDIVESTLDIGLTDDVLHILAHERDSRLFSIKKNIQNCAFGDRCLNQTLYHRNLVCCWGERSIKYRMVEFDIKGIHLIEDQLLFFYLMFYFVKGYPMVPQMSRIITRLKSAGFIQYIYSKIDHANNLWRSSWENGLGSRVLSFKQLEGPFYLLFVGCIGGLLVFCAELISNLK</sequence>
<dbReference type="PANTHER" id="PTHR42643">
    <property type="entry name" value="IONOTROPIC RECEPTOR 20A-RELATED"/>
    <property type="match status" value="1"/>
</dbReference>
<dbReference type="InterPro" id="IPR052192">
    <property type="entry name" value="Insect_Ionotropic_Sensory_Rcpt"/>
</dbReference>
<evidence type="ECO:0000256" key="10">
    <source>
        <dbReference type="SAM" id="SignalP"/>
    </source>
</evidence>
<keyword evidence="3" id="KW-1003">Cell membrane</keyword>
<organism evidence="12 13">
    <name type="scientific">Asbolus verrucosus</name>
    <name type="common">Desert ironclad beetle</name>
    <dbReference type="NCBI Taxonomy" id="1661398"/>
    <lineage>
        <taxon>Eukaryota</taxon>
        <taxon>Metazoa</taxon>
        <taxon>Ecdysozoa</taxon>
        <taxon>Arthropoda</taxon>
        <taxon>Hexapoda</taxon>
        <taxon>Insecta</taxon>
        <taxon>Pterygota</taxon>
        <taxon>Neoptera</taxon>
        <taxon>Endopterygota</taxon>
        <taxon>Coleoptera</taxon>
        <taxon>Polyphaga</taxon>
        <taxon>Cucujiformia</taxon>
        <taxon>Tenebrionidae</taxon>
        <taxon>Pimeliinae</taxon>
        <taxon>Asbolus</taxon>
    </lineage>
</organism>
<feature type="transmembrane region" description="Helical" evidence="9">
    <location>
        <begin position="333"/>
        <end position="357"/>
    </location>
</feature>
<keyword evidence="6 9" id="KW-0472">Membrane</keyword>
<feature type="chain" id="PRO_5019833575" evidence="10">
    <location>
        <begin position="20"/>
        <end position="541"/>
    </location>
</feature>
<dbReference type="OrthoDB" id="6430908at2759"/>
<evidence type="ECO:0000313" key="12">
    <source>
        <dbReference type="EMBL" id="RZC36375.1"/>
    </source>
</evidence>
<keyword evidence="5 9" id="KW-1133">Transmembrane helix</keyword>
<feature type="signal peptide" evidence="10">
    <location>
        <begin position="1"/>
        <end position="19"/>
    </location>
</feature>
<dbReference type="PANTHER" id="PTHR42643:SF30">
    <property type="entry name" value="IONOTROPIC RECEPTOR 40A-RELATED"/>
    <property type="match status" value="1"/>
</dbReference>
<comment type="subcellular location">
    <subcellularLocation>
        <location evidence="1">Cell membrane</location>
        <topology evidence="1">Multi-pass membrane protein</topology>
    </subcellularLocation>
</comment>
<evidence type="ECO:0000256" key="6">
    <source>
        <dbReference type="ARBA" id="ARBA00023136"/>
    </source>
</evidence>
<proteinExistence type="inferred from homology"/>
<evidence type="ECO:0000256" key="7">
    <source>
        <dbReference type="ARBA" id="ARBA00023170"/>
    </source>
</evidence>
<evidence type="ECO:0000256" key="9">
    <source>
        <dbReference type="SAM" id="Phobius"/>
    </source>
</evidence>
<evidence type="ECO:0000256" key="4">
    <source>
        <dbReference type="ARBA" id="ARBA00022692"/>
    </source>
</evidence>
<evidence type="ECO:0000256" key="8">
    <source>
        <dbReference type="ARBA" id="ARBA00023180"/>
    </source>
</evidence>
<reference evidence="12 13" key="1">
    <citation type="submission" date="2017-03" db="EMBL/GenBank/DDBJ databases">
        <title>Genome of the blue death feigning beetle - Asbolus verrucosus.</title>
        <authorList>
            <person name="Rider S.D."/>
        </authorList>
    </citation>
    <scope>NUCLEOTIDE SEQUENCE [LARGE SCALE GENOMIC DNA]</scope>
    <source>
        <strain evidence="12">Butters</strain>
        <tissue evidence="12">Head and leg muscle</tissue>
    </source>
</reference>
<dbReference type="GO" id="GO:0005886">
    <property type="term" value="C:plasma membrane"/>
    <property type="evidence" value="ECO:0007669"/>
    <property type="project" value="UniProtKB-SubCell"/>
</dbReference>
<keyword evidence="13" id="KW-1185">Reference proteome</keyword>
<evidence type="ECO:0000259" key="11">
    <source>
        <dbReference type="Pfam" id="PF00060"/>
    </source>
</evidence>
<comment type="caution">
    <text evidence="12">The sequence shown here is derived from an EMBL/GenBank/DDBJ whole genome shotgun (WGS) entry which is preliminary data.</text>
</comment>
<feature type="transmembrane region" description="Helical" evidence="9">
    <location>
        <begin position="518"/>
        <end position="537"/>
    </location>
</feature>
<dbReference type="SUPFAM" id="SSF53850">
    <property type="entry name" value="Periplasmic binding protein-like II"/>
    <property type="match status" value="1"/>
</dbReference>
<evidence type="ECO:0000256" key="2">
    <source>
        <dbReference type="ARBA" id="ARBA00008685"/>
    </source>
</evidence>
<dbReference type="Pfam" id="PF00060">
    <property type="entry name" value="Lig_chan"/>
    <property type="match status" value="1"/>
</dbReference>
<feature type="domain" description="Ionotropic glutamate receptor C-terminal" evidence="11">
    <location>
        <begin position="273"/>
        <end position="525"/>
    </location>
</feature>
<keyword evidence="4 9" id="KW-0812">Transmembrane</keyword>
<evidence type="ECO:0000256" key="1">
    <source>
        <dbReference type="ARBA" id="ARBA00004651"/>
    </source>
</evidence>
<keyword evidence="8" id="KW-0325">Glycoprotein</keyword>
<keyword evidence="7" id="KW-0675">Receptor</keyword>
<keyword evidence="10" id="KW-0732">Signal</keyword>
<dbReference type="EMBL" id="QDEB01062734">
    <property type="protein sequence ID" value="RZC36375.1"/>
    <property type="molecule type" value="Genomic_DNA"/>
</dbReference>
<evidence type="ECO:0000313" key="13">
    <source>
        <dbReference type="Proteomes" id="UP000292052"/>
    </source>
</evidence>
<dbReference type="Gene3D" id="1.10.287.70">
    <property type="match status" value="1"/>
</dbReference>
<comment type="similarity">
    <text evidence="2">Belongs to the glutamate-gated ion channel (TC 1.A.10.1) family.</text>
</comment>
<evidence type="ECO:0000256" key="3">
    <source>
        <dbReference type="ARBA" id="ARBA00022475"/>
    </source>
</evidence>
<protein>
    <submittedName>
        <fullName evidence="12">Lig chan domain containing protein</fullName>
    </submittedName>
</protein>
<dbReference type="InterPro" id="IPR001320">
    <property type="entry name" value="Iontro_rcpt_C"/>
</dbReference>
<dbReference type="GO" id="GO:0015276">
    <property type="term" value="F:ligand-gated monoatomic ion channel activity"/>
    <property type="evidence" value="ECO:0007669"/>
    <property type="project" value="InterPro"/>
</dbReference>
<evidence type="ECO:0000256" key="5">
    <source>
        <dbReference type="ARBA" id="ARBA00022989"/>
    </source>
</evidence>
<gene>
    <name evidence="12" type="ORF">BDFB_009252</name>
</gene>
<dbReference type="Gene3D" id="3.40.190.10">
    <property type="entry name" value="Periplasmic binding protein-like II"/>
    <property type="match status" value="1"/>
</dbReference>
<accession>A0A482VU31</accession>
<dbReference type="Proteomes" id="UP000292052">
    <property type="component" value="Unassembled WGS sequence"/>
</dbReference>
<name>A0A482VU31_ASBVE</name>
<dbReference type="AlphaFoldDB" id="A0A482VU31"/>